<name>A0A8J4AGI5_9ACTN</name>
<feature type="transmembrane region" description="Helical" evidence="1">
    <location>
        <begin position="95"/>
        <end position="115"/>
    </location>
</feature>
<feature type="transmembrane region" description="Helical" evidence="1">
    <location>
        <begin position="60"/>
        <end position="83"/>
    </location>
</feature>
<keyword evidence="3" id="KW-1185">Reference proteome</keyword>
<keyword evidence="1" id="KW-0472">Membrane</keyword>
<feature type="transmembrane region" description="Helical" evidence="1">
    <location>
        <begin position="127"/>
        <end position="150"/>
    </location>
</feature>
<keyword evidence="1" id="KW-0812">Transmembrane</keyword>
<dbReference type="EMBL" id="BOPO01000127">
    <property type="protein sequence ID" value="GIL30839.1"/>
    <property type="molecule type" value="Genomic_DNA"/>
</dbReference>
<organism evidence="2 3">
    <name type="scientific">Actinocatenispora comari</name>
    <dbReference type="NCBI Taxonomy" id="2807577"/>
    <lineage>
        <taxon>Bacteria</taxon>
        <taxon>Bacillati</taxon>
        <taxon>Actinomycetota</taxon>
        <taxon>Actinomycetes</taxon>
        <taxon>Micromonosporales</taxon>
        <taxon>Micromonosporaceae</taxon>
        <taxon>Actinocatenispora</taxon>
    </lineage>
</organism>
<gene>
    <name evidence="2" type="ORF">NUM_60930</name>
</gene>
<accession>A0A8J4AGI5</accession>
<sequence>MTWPTPYPPRVVRPPVRTQLAAIALGLTAALQLVSAGLLLAGDVGAGPMADAPGQPHDAAALDIVLHLGAALVPVVLELVAAVRLLRRAGGAQPFALTISIIGGVLWLCCGTVGIGGGAELGGTAGLALGLVAVALCVIGIGAAVLAAVCTMSADTKRYLAGH</sequence>
<evidence type="ECO:0000256" key="1">
    <source>
        <dbReference type="SAM" id="Phobius"/>
    </source>
</evidence>
<dbReference type="Proteomes" id="UP000614996">
    <property type="component" value="Unassembled WGS sequence"/>
</dbReference>
<keyword evidence="1" id="KW-1133">Transmembrane helix</keyword>
<proteinExistence type="predicted"/>
<reference evidence="3" key="1">
    <citation type="journal article" date="2021" name="Int. J. Syst. Evol. Microbiol.">
        <title>Actinocatenispora comari sp. nov., an endophytic actinomycete isolated from aerial parts of Comarum salesowianum.</title>
        <authorList>
            <person name="Oyunbileg N."/>
            <person name="Iizaka Y."/>
            <person name="Hamada M."/>
            <person name="Davaapurev B.O."/>
            <person name="Fukumoto A."/>
            <person name="Tsetseg B."/>
            <person name="Kato F."/>
            <person name="Tamura T."/>
            <person name="Batkhuu J."/>
            <person name="Anzai Y."/>
        </authorList>
    </citation>
    <scope>NUCLEOTIDE SEQUENCE [LARGE SCALE GENOMIC DNA]</scope>
    <source>
        <strain evidence="3">NUM-2625</strain>
    </source>
</reference>
<comment type="caution">
    <text evidence="2">The sequence shown here is derived from an EMBL/GenBank/DDBJ whole genome shotgun (WGS) entry which is preliminary data.</text>
</comment>
<evidence type="ECO:0000313" key="3">
    <source>
        <dbReference type="Proteomes" id="UP000614996"/>
    </source>
</evidence>
<evidence type="ECO:0000313" key="2">
    <source>
        <dbReference type="EMBL" id="GIL30839.1"/>
    </source>
</evidence>
<dbReference type="RefSeq" id="WP_207128419.1">
    <property type="nucleotide sequence ID" value="NZ_BOPO01000127.1"/>
</dbReference>
<protein>
    <submittedName>
        <fullName evidence="2">Uncharacterized protein</fullName>
    </submittedName>
</protein>
<dbReference type="AlphaFoldDB" id="A0A8J4AGI5"/>